<evidence type="ECO:0000313" key="1">
    <source>
        <dbReference type="EMBL" id="KAI9513258.1"/>
    </source>
</evidence>
<protein>
    <submittedName>
        <fullName evidence="1">Uncharacterized protein</fullName>
    </submittedName>
</protein>
<keyword evidence="2" id="KW-1185">Reference proteome</keyword>
<proteinExistence type="predicted"/>
<accession>A0ACC0UNL0</accession>
<comment type="caution">
    <text evidence="1">The sequence shown here is derived from an EMBL/GenBank/DDBJ whole genome shotgun (WGS) entry which is preliminary data.</text>
</comment>
<name>A0ACC0UNL0_9AGAM</name>
<evidence type="ECO:0000313" key="2">
    <source>
        <dbReference type="Proteomes" id="UP001207468"/>
    </source>
</evidence>
<reference evidence="1" key="1">
    <citation type="submission" date="2021-03" db="EMBL/GenBank/DDBJ databases">
        <title>Evolutionary priming and transition to the ectomycorrhizal habit in an iconic lineage of mushroom-forming fungi: is preadaptation a requirement?</title>
        <authorList>
            <consortium name="DOE Joint Genome Institute"/>
            <person name="Looney B.P."/>
            <person name="Miyauchi S."/>
            <person name="Morin E."/>
            <person name="Drula E."/>
            <person name="Courty P.E."/>
            <person name="Chicoki N."/>
            <person name="Fauchery L."/>
            <person name="Kohler A."/>
            <person name="Kuo A."/>
            <person name="LaButti K."/>
            <person name="Pangilinan J."/>
            <person name="Lipzen A."/>
            <person name="Riley R."/>
            <person name="Andreopoulos W."/>
            <person name="He G."/>
            <person name="Johnson J."/>
            <person name="Barry K.W."/>
            <person name="Grigoriev I.V."/>
            <person name="Nagy L."/>
            <person name="Hibbett D."/>
            <person name="Henrissat B."/>
            <person name="Matheny P.B."/>
            <person name="Labbe J."/>
            <person name="Martin A.F."/>
        </authorList>
    </citation>
    <scope>NUCLEOTIDE SEQUENCE</scope>
    <source>
        <strain evidence="1">BPL698</strain>
    </source>
</reference>
<sequence>MLGPRTKQVFSYGRRNRRVINDKHDLFDAEDTKKSSGAIKENEPASTVLVTPLSGLRRRENDQAYPSSLKRCLSPTSIRQPLSSNSLNVSRRSPPSGPKKKARHSGRKGAQPPRSPDVDLDIFVLDETGRRVSQERRVSKPNVRVNQRTVLNTRPERNRNSIATSAIVGSDCDDDDDSSPEIKQHSKRWPKVMSSSDEEDVAGTPIRSTACLASPRPDDLAKTLVVTDFTKPLVAHSSRPNFITSPRSHFWVEIPTPRLPPLSRGYSQTLTLYDSPPKPSKRRPLTPMRRKGLSFSQLSPSPSTITDISLDLADLTLSSTSLESYTLPVQPPHLIHLLDECGQNAPVEFSAFIEAFPVHPVVRSSYPGHAVFQKIGEASYSEVFGIGDVVIKIIPIRNEEYPDKLELETPAPSDAKDVLNEIVVTRALGEMCNGFVNLLKTYVVRGRYPSLLLDLWDEYNRTKGSESVRPDMLTVSQVYAIIVLPNGGPDLEAYSFSEPSKTAWRQACSIFWQVSRALATAENLVSFEHRDLHWGQILVKNVPSSVSTRRRIPTADVWLPMDHLVHGVKVTVIDLGLARMNALADDGSTEVRWTPFDEEIFEGEGDYQFDIYRLMREHNGGRWANFCPLSNVMWLYYLLVKLLKSKNLRPPRKTNTSTGPGFTEWQCYDCLVRMETLLAQSVQQVQACKPVVIKAGRRKIATSTNTANVTTSAPSCAGDVVKFGETMGWV</sequence>
<dbReference type="EMBL" id="JAGFNK010000002">
    <property type="protein sequence ID" value="KAI9513258.1"/>
    <property type="molecule type" value="Genomic_DNA"/>
</dbReference>
<organism evidence="1 2">
    <name type="scientific">Russula earlei</name>
    <dbReference type="NCBI Taxonomy" id="71964"/>
    <lineage>
        <taxon>Eukaryota</taxon>
        <taxon>Fungi</taxon>
        <taxon>Dikarya</taxon>
        <taxon>Basidiomycota</taxon>
        <taxon>Agaricomycotina</taxon>
        <taxon>Agaricomycetes</taxon>
        <taxon>Russulales</taxon>
        <taxon>Russulaceae</taxon>
        <taxon>Russula</taxon>
    </lineage>
</organism>
<dbReference type="Proteomes" id="UP001207468">
    <property type="component" value="Unassembled WGS sequence"/>
</dbReference>
<gene>
    <name evidence="1" type="ORF">F5148DRAFT_1157337</name>
</gene>